<dbReference type="Proteomes" id="UP000774326">
    <property type="component" value="Unassembled WGS sequence"/>
</dbReference>
<dbReference type="Gene3D" id="1.10.472.10">
    <property type="entry name" value="Cyclin-like"/>
    <property type="match status" value="2"/>
</dbReference>
<reference evidence="8" key="1">
    <citation type="journal article" date="2021" name="Open Biol.">
        <title>Shared evolutionary footprints suggest mitochondrial oxidative damage underlies multiple complex I losses in fungi.</title>
        <authorList>
            <person name="Schikora-Tamarit M.A."/>
            <person name="Marcet-Houben M."/>
            <person name="Nosek J."/>
            <person name="Gabaldon T."/>
        </authorList>
    </citation>
    <scope>NUCLEOTIDE SEQUENCE</scope>
    <source>
        <strain evidence="8">CBS2887</strain>
    </source>
</reference>
<keyword evidence="3 5" id="KW-0195">Cyclin</keyword>
<evidence type="ECO:0000256" key="1">
    <source>
        <dbReference type="ARBA" id="ARBA00008742"/>
    </source>
</evidence>
<keyword evidence="6" id="KW-0472">Membrane</keyword>
<dbReference type="GO" id="GO:0044843">
    <property type="term" value="P:cell cycle G1/S phase transition"/>
    <property type="evidence" value="ECO:0007669"/>
    <property type="project" value="UniProtKB-ARBA"/>
</dbReference>
<evidence type="ECO:0000256" key="5">
    <source>
        <dbReference type="RuleBase" id="RU000383"/>
    </source>
</evidence>
<accession>A0A9P8Q478</accession>
<keyword evidence="4" id="KW-0131">Cell cycle</keyword>
<organism evidence="8 9">
    <name type="scientific">Wickerhamomyces pijperi</name>
    <name type="common">Yeast</name>
    <name type="synonym">Pichia pijperi</name>
    <dbReference type="NCBI Taxonomy" id="599730"/>
    <lineage>
        <taxon>Eukaryota</taxon>
        <taxon>Fungi</taxon>
        <taxon>Dikarya</taxon>
        <taxon>Ascomycota</taxon>
        <taxon>Saccharomycotina</taxon>
        <taxon>Saccharomycetes</taxon>
        <taxon>Phaffomycetales</taxon>
        <taxon>Wickerhamomycetaceae</taxon>
        <taxon>Wickerhamomyces</taxon>
    </lineage>
</organism>
<dbReference type="InterPro" id="IPR013763">
    <property type="entry name" value="Cyclin-like_dom"/>
</dbReference>
<evidence type="ECO:0000256" key="2">
    <source>
        <dbReference type="ARBA" id="ARBA00022618"/>
    </source>
</evidence>
<dbReference type="FunFam" id="1.10.472.10:FF:000010">
    <property type="entry name" value="G1/S-specific cyclin Cln1"/>
    <property type="match status" value="1"/>
</dbReference>
<feature type="non-terminal residue" evidence="8">
    <location>
        <position position="1"/>
    </location>
</feature>
<dbReference type="GO" id="GO:0051726">
    <property type="term" value="P:regulation of cell cycle"/>
    <property type="evidence" value="ECO:0007669"/>
    <property type="project" value="UniProtKB-ARBA"/>
</dbReference>
<comment type="caution">
    <text evidence="8">The sequence shown here is derived from an EMBL/GenBank/DDBJ whole genome shotgun (WGS) entry which is preliminary data.</text>
</comment>
<proteinExistence type="inferred from homology"/>
<dbReference type="InterPro" id="IPR006671">
    <property type="entry name" value="Cyclin_N"/>
</dbReference>
<dbReference type="GO" id="GO:0016538">
    <property type="term" value="F:cyclin-dependent protein serine/threonine kinase regulator activity"/>
    <property type="evidence" value="ECO:0007669"/>
    <property type="project" value="UniProtKB-ARBA"/>
</dbReference>
<dbReference type="InterPro" id="IPR039361">
    <property type="entry name" value="Cyclin"/>
</dbReference>
<dbReference type="GO" id="GO:0051301">
    <property type="term" value="P:cell division"/>
    <property type="evidence" value="ECO:0007669"/>
    <property type="project" value="UniProtKB-KW"/>
</dbReference>
<evidence type="ECO:0000313" key="9">
    <source>
        <dbReference type="Proteomes" id="UP000774326"/>
    </source>
</evidence>
<keyword evidence="9" id="KW-1185">Reference proteome</keyword>
<feature type="domain" description="Cyclin-like" evidence="7">
    <location>
        <begin position="241"/>
        <end position="331"/>
    </location>
</feature>
<keyword evidence="2" id="KW-0132">Cell division</keyword>
<evidence type="ECO:0000256" key="4">
    <source>
        <dbReference type="ARBA" id="ARBA00023306"/>
    </source>
</evidence>
<keyword evidence="6" id="KW-1133">Transmembrane helix</keyword>
<protein>
    <recommendedName>
        <fullName evidence="7">Cyclin-like domain-containing protein</fullName>
    </recommendedName>
</protein>
<dbReference type="InterPro" id="IPR004367">
    <property type="entry name" value="Cyclin_C-dom"/>
</dbReference>
<feature type="transmembrane region" description="Helical" evidence="6">
    <location>
        <begin position="20"/>
        <end position="41"/>
    </location>
</feature>
<gene>
    <name evidence="8" type="ORF">WICPIJ_005090</name>
</gene>
<dbReference type="OrthoDB" id="5590282at2759"/>
<dbReference type="CDD" id="cd20559">
    <property type="entry name" value="CYCLIN_ScCLN_like"/>
    <property type="match status" value="1"/>
</dbReference>
<dbReference type="PANTHER" id="PTHR10177">
    <property type="entry name" value="CYCLINS"/>
    <property type="match status" value="1"/>
</dbReference>
<comment type="similarity">
    <text evidence="1 5">Belongs to the cyclin family.</text>
</comment>
<dbReference type="EMBL" id="JAEUBG010002850">
    <property type="protein sequence ID" value="KAH3683938.1"/>
    <property type="molecule type" value="Genomic_DNA"/>
</dbReference>
<dbReference type="SMART" id="SM00385">
    <property type="entry name" value="CYCLIN"/>
    <property type="match status" value="2"/>
</dbReference>
<feature type="non-terminal residue" evidence="8">
    <location>
        <position position="360"/>
    </location>
</feature>
<dbReference type="InterPro" id="IPR036915">
    <property type="entry name" value="Cyclin-like_sf"/>
</dbReference>
<evidence type="ECO:0000256" key="6">
    <source>
        <dbReference type="SAM" id="Phobius"/>
    </source>
</evidence>
<evidence type="ECO:0000259" key="7">
    <source>
        <dbReference type="SMART" id="SM00385"/>
    </source>
</evidence>
<dbReference type="Pfam" id="PF00134">
    <property type="entry name" value="Cyclin_N"/>
    <property type="match status" value="1"/>
</dbReference>
<name>A0A9P8Q478_WICPI</name>
<evidence type="ECO:0000313" key="8">
    <source>
        <dbReference type="EMBL" id="KAH3683938.1"/>
    </source>
</evidence>
<dbReference type="SUPFAM" id="SSF47954">
    <property type="entry name" value="Cyclin-like"/>
    <property type="match status" value="2"/>
</dbReference>
<dbReference type="GO" id="GO:0044772">
    <property type="term" value="P:mitotic cell cycle phase transition"/>
    <property type="evidence" value="ECO:0007669"/>
    <property type="project" value="UniProtKB-ARBA"/>
</dbReference>
<reference evidence="8" key="2">
    <citation type="submission" date="2021-01" db="EMBL/GenBank/DDBJ databases">
        <authorList>
            <person name="Schikora-Tamarit M.A."/>
        </authorList>
    </citation>
    <scope>NUCLEOTIDE SEQUENCE</scope>
    <source>
        <strain evidence="8">CBS2887</strain>
    </source>
</reference>
<feature type="domain" description="Cyclin-like" evidence="7">
    <location>
        <begin position="131"/>
        <end position="217"/>
    </location>
</feature>
<dbReference type="Pfam" id="PF02984">
    <property type="entry name" value="Cyclin_C"/>
    <property type="match status" value="1"/>
</dbReference>
<sequence>ILLPEPLSPSPRLAPDHTNTPPPIFIFIFIFICITFNHSFIRSHTMSLSTSTSSSTITDQKLGPPENLKPRDYHPVLQILEHTANEQCIQEYIHDIYQAMSKTETQNNTLNCEMIDLQPEVAWYMRPALLDFLVDVHNSLRLQHETLFLTMFILDNYCARRVVFKKHYQLVGCTALWIASKYEDKKSRVPTLKELTLMCRHTFDPDMFVQMEMHILSTLDWNLSHTSLEDCLQICLRNSSRFIAETPRKLNGKLVNKQEMNRQIEQLSRYFLELTLYERNFIQFPNSLTAITCHLLASNLLSSTSAIDSFETSITQFYEQQQQELSHYGAHGNDGEDCIVNDENQDPMSNVIAPFFSGWN</sequence>
<dbReference type="AlphaFoldDB" id="A0A9P8Q478"/>
<keyword evidence="6" id="KW-0812">Transmembrane</keyword>
<evidence type="ECO:0000256" key="3">
    <source>
        <dbReference type="ARBA" id="ARBA00023127"/>
    </source>
</evidence>